<gene>
    <name evidence="1" type="ORF">WMY93_004201</name>
</gene>
<keyword evidence="2" id="KW-1185">Reference proteome</keyword>
<dbReference type="Proteomes" id="UP001460270">
    <property type="component" value="Unassembled WGS sequence"/>
</dbReference>
<proteinExistence type="predicted"/>
<name>A0AAW0Q2U5_9GOBI</name>
<dbReference type="AlphaFoldDB" id="A0AAW0Q2U5"/>
<comment type="caution">
    <text evidence="1">The sequence shown here is derived from an EMBL/GenBank/DDBJ whole genome shotgun (WGS) entry which is preliminary data.</text>
</comment>
<organism evidence="1 2">
    <name type="scientific">Mugilogobius chulae</name>
    <name type="common">yellowstripe goby</name>
    <dbReference type="NCBI Taxonomy" id="88201"/>
    <lineage>
        <taxon>Eukaryota</taxon>
        <taxon>Metazoa</taxon>
        <taxon>Chordata</taxon>
        <taxon>Craniata</taxon>
        <taxon>Vertebrata</taxon>
        <taxon>Euteleostomi</taxon>
        <taxon>Actinopterygii</taxon>
        <taxon>Neopterygii</taxon>
        <taxon>Teleostei</taxon>
        <taxon>Neoteleostei</taxon>
        <taxon>Acanthomorphata</taxon>
        <taxon>Gobiaria</taxon>
        <taxon>Gobiiformes</taxon>
        <taxon>Gobioidei</taxon>
        <taxon>Gobiidae</taxon>
        <taxon>Gobionellinae</taxon>
        <taxon>Mugilogobius</taxon>
    </lineage>
</organism>
<reference evidence="2" key="1">
    <citation type="submission" date="2024-04" db="EMBL/GenBank/DDBJ databases">
        <title>Salinicola lusitanus LLJ914,a marine bacterium isolated from the Okinawa Trough.</title>
        <authorList>
            <person name="Li J."/>
        </authorList>
    </citation>
    <scope>NUCLEOTIDE SEQUENCE [LARGE SCALE GENOMIC DNA]</scope>
</reference>
<sequence>MSWVYRDNSGPESANEVLLQASCFDRDRCRVLGLVQSQPAAPECPIMPLWTDKTWVSKLYIQRHLTERLPTQSQHVRLHSGDFSLSLRSKISNVKLPPPHHGL</sequence>
<protein>
    <submittedName>
        <fullName evidence="1">Uncharacterized protein</fullName>
    </submittedName>
</protein>
<evidence type="ECO:0000313" key="1">
    <source>
        <dbReference type="EMBL" id="KAK7933305.1"/>
    </source>
</evidence>
<evidence type="ECO:0000313" key="2">
    <source>
        <dbReference type="Proteomes" id="UP001460270"/>
    </source>
</evidence>
<dbReference type="EMBL" id="JBBPFD010000003">
    <property type="protein sequence ID" value="KAK7933305.1"/>
    <property type="molecule type" value="Genomic_DNA"/>
</dbReference>
<accession>A0AAW0Q2U5</accession>